<organism evidence="1 2">
    <name type="scientific">Eumeta variegata</name>
    <name type="common">Bagworm moth</name>
    <name type="synonym">Eumeta japonica</name>
    <dbReference type="NCBI Taxonomy" id="151549"/>
    <lineage>
        <taxon>Eukaryota</taxon>
        <taxon>Metazoa</taxon>
        <taxon>Ecdysozoa</taxon>
        <taxon>Arthropoda</taxon>
        <taxon>Hexapoda</taxon>
        <taxon>Insecta</taxon>
        <taxon>Pterygota</taxon>
        <taxon>Neoptera</taxon>
        <taxon>Endopterygota</taxon>
        <taxon>Lepidoptera</taxon>
        <taxon>Glossata</taxon>
        <taxon>Ditrysia</taxon>
        <taxon>Tineoidea</taxon>
        <taxon>Psychidae</taxon>
        <taxon>Oiketicinae</taxon>
        <taxon>Eumeta</taxon>
    </lineage>
</organism>
<accession>A0A4C2A3I7</accession>
<name>A0A4C2A3I7_EUMVA</name>
<dbReference type="EMBL" id="BGZK01002381">
    <property type="protein sequence ID" value="GBP93467.1"/>
    <property type="molecule type" value="Genomic_DNA"/>
</dbReference>
<keyword evidence="2" id="KW-1185">Reference proteome</keyword>
<protein>
    <submittedName>
        <fullName evidence="1">Uncharacterized protein</fullName>
    </submittedName>
</protein>
<dbReference type="Proteomes" id="UP000299102">
    <property type="component" value="Unassembled WGS sequence"/>
</dbReference>
<evidence type="ECO:0000313" key="1">
    <source>
        <dbReference type="EMBL" id="GBP93467.1"/>
    </source>
</evidence>
<comment type="caution">
    <text evidence="1">The sequence shown here is derived from an EMBL/GenBank/DDBJ whole genome shotgun (WGS) entry which is preliminary data.</text>
</comment>
<sequence>MVRDLRQIIGGKPFESVTSSSWSSLENLLVSGYLFCERCNLHPDNKNSLNRDPQWKNRYEGQRWVACCILMHVAGERFKLLIQFSGELGRIADRRLWRRID</sequence>
<proteinExistence type="predicted"/>
<reference evidence="1 2" key="1">
    <citation type="journal article" date="2019" name="Commun. Biol.">
        <title>The bagworm genome reveals a unique fibroin gene that provides high tensile strength.</title>
        <authorList>
            <person name="Kono N."/>
            <person name="Nakamura H."/>
            <person name="Ohtoshi R."/>
            <person name="Tomita M."/>
            <person name="Numata K."/>
            <person name="Arakawa K."/>
        </authorList>
    </citation>
    <scope>NUCLEOTIDE SEQUENCE [LARGE SCALE GENOMIC DNA]</scope>
</reference>
<evidence type="ECO:0000313" key="2">
    <source>
        <dbReference type="Proteomes" id="UP000299102"/>
    </source>
</evidence>
<gene>
    <name evidence="1" type="ORF">EVAR_63880_1</name>
</gene>
<dbReference type="AlphaFoldDB" id="A0A4C2A3I7"/>